<name>A0A6M8UF73_9GAMM</name>
<feature type="transmembrane region" description="Helical" evidence="1">
    <location>
        <begin position="43"/>
        <end position="59"/>
    </location>
</feature>
<feature type="transmembrane region" description="Helical" evidence="1">
    <location>
        <begin position="71"/>
        <end position="88"/>
    </location>
</feature>
<evidence type="ECO:0000256" key="1">
    <source>
        <dbReference type="SAM" id="Phobius"/>
    </source>
</evidence>
<dbReference type="KEGG" id="pmak:PMPD1_2630"/>
<keyword evidence="3" id="KW-1185">Reference proteome</keyword>
<keyword evidence="1" id="KW-0812">Transmembrane</keyword>
<feature type="transmembrane region" description="Helical" evidence="1">
    <location>
        <begin position="100"/>
        <end position="122"/>
    </location>
</feature>
<dbReference type="EMBL" id="CP054212">
    <property type="protein sequence ID" value="QKJ87571.1"/>
    <property type="molecule type" value="Genomic_DNA"/>
</dbReference>
<feature type="transmembrane region" description="Helical" evidence="1">
    <location>
        <begin position="12"/>
        <end position="31"/>
    </location>
</feature>
<sequence>MNFDTRYYPHATLSLVMMVLFPLLELFHFPLYHGKTVEVIETFQSLWLLFGLFFTWYYLRHASFSQQQTAFWVWSLVWWLTLFGRGISWGRDYFHDGPKLLFRAISVILIGALVVSLIFPSIRREIVQKFKYDAFPLWDAAIVVICFFIADTVEHHRYFSFLFLYDRSYQDLMEELYETPFMISLFCVALYLMRNDNRGHELEAALEK</sequence>
<reference evidence="2 3" key="1">
    <citation type="submission" date="2020-06" db="EMBL/GenBank/DDBJ databases">
        <title>Genome sequence of Paramixta manurensis strain PD-1.</title>
        <authorList>
            <person name="Lee C.W."/>
            <person name="Kim J."/>
        </authorList>
    </citation>
    <scope>NUCLEOTIDE SEQUENCE [LARGE SCALE GENOMIC DNA]</scope>
    <source>
        <strain evidence="2 3">PD-1</strain>
    </source>
</reference>
<evidence type="ECO:0000313" key="2">
    <source>
        <dbReference type="EMBL" id="QKJ87571.1"/>
    </source>
</evidence>
<keyword evidence="1" id="KW-0472">Membrane</keyword>
<feature type="transmembrane region" description="Helical" evidence="1">
    <location>
        <begin position="134"/>
        <end position="153"/>
    </location>
</feature>
<keyword evidence="1" id="KW-1133">Transmembrane helix</keyword>
<dbReference type="AlphaFoldDB" id="A0A6M8UF73"/>
<proteinExistence type="predicted"/>
<protein>
    <recommendedName>
        <fullName evidence="4">Nitric oxide reductase</fullName>
    </recommendedName>
</protein>
<feature type="transmembrane region" description="Helical" evidence="1">
    <location>
        <begin position="176"/>
        <end position="193"/>
    </location>
</feature>
<evidence type="ECO:0008006" key="4">
    <source>
        <dbReference type="Google" id="ProtNLM"/>
    </source>
</evidence>
<accession>A0A6M8UF73</accession>
<evidence type="ECO:0000313" key="3">
    <source>
        <dbReference type="Proteomes" id="UP000505325"/>
    </source>
</evidence>
<dbReference type="RefSeq" id="WP_173634503.1">
    <property type="nucleotide sequence ID" value="NZ_CP054212.1"/>
</dbReference>
<gene>
    <name evidence="2" type="ORF">PMPD1_2630</name>
</gene>
<organism evidence="2 3">
    <name type="scientific">Paramixta manurensis</name>
    <dbReference type="NCBI Taxonomy" id="2740817"/>
    <lineage>
        <taxon>Bacteria</taxon>
        <taxon>Pseudomonadati</taxon>
        <taxon>Pseudomonadota</taxon>
        <taxon>Gammaproteobacteria</taxon>
        <taxon>Enterobacterales</taxon>
        <taxon>Erwiniaceae</taxon>
        <taxon>Paramixta</taxon>
    </lineage>
</organism>
<dbReference type="Proteomes" id="UP000505325">
    <property type="component" value="Chromosome"/>
</dbReference>